<evidence type="ECO:0000256" key="1">
    <source>
        <dbReference type="ARBA" id="ARBA00009922"/>
    </source>
</evidence>
<dbReference type="EC" id="5.6.2.4" evidence="9"/>
<evidence type="ECO:0000256" key="4">
    <source>
        <dbReference type="ARBA" id="ARBA00022806"/>
    </source>
</evidence>
<sequence length="748" mass="84856">MNIESSLETLNNEQREAVLYCQGHSLILAGAGSGKTRVLTTKVAYLIAQGYAPYSIMALTFTNKAAREMRERIASTVGRSMAQMIPMGTFHSIFSRILRHYASHIGFTSSYTIYDTADSRALIKSIIKDMKLDEKQYKPNTVQSIISGAKNNMVSAKQYALSPVLTDADRKRQMPRIKDIFLLYSERCIAANAMDFDDLLLYTYRLLNDHPEVREELQERYKFILVDEYQDTNRVQHQIVKLLCGEDCMVCVVGDDSQSIYSFRGARIDNILNFRKSFENAALFKLTKNYRSTSNIVDLASGLIEKNTQRIPKEVVSVKGPGQKTTLISSYSANIEAQAVGARILHLIQSGVDPEDIAILYRTNAQSRILEDQIRVLGIKLRIYGGMSFYERKEVKDVIAYLRLLVNMDDDEAFRRIYNMPARGIGATSFEQLHTFAKEKECSYMNAIVNEPDFCNALKPAAVKKFRAFADMILGFKTEAASATLLELTQNILHKSGLYSLLESDKTAEGEDRKQNISELLNAMDEYTALKEDEGVEAPTPEEYLQEVALYTDRDQDEKDDAPKITLMTMHTSKGLEYDYVFIVGVEDGLIPSERSIDTINGVEEERRLLYVAITRAKIECCISFAYSRSSYGKYVQSFPSRFLYDLDEKFINNESDLKFRKEKHSPSFLAKAITREKKLEPLKNVPQAATTQALSYKEGDRVNHHIFGDGTVQEMVQSDHGIKIKIIFDTEGEKLLIARYAKLTPIE</sequence>
<evidence type="ECO:0000256" key="7">
    <source>
        <dbReference type="ARBA" id="ARBA00023235"/>
    </source>
</evidence>
<evidence type="ECO:0000256" key="2">
    <source>
        <dbReference type="ARBA" id="ARBA00022741"/>
    </source>
</evidence>
<comment type="similarity">
    <text evidence="1">Belongs to the helicase family. UvrD subfamily.</text>
</comment>
<feature type="binding site" evidence="12">
    <location>
        <begin position="29"/>
        <end position="36"/>
    </location>
    <ligand>
        <name>ATP</name>
        <dbReference type="ChEBI" id="CHEBI:30616"/>
    </ligand>
</feature>
<evidence type="ECO:0000256" key="10">
    <source>
        <dbReference type="ARBA" id="ARBA00034923"/>
    </source>
</evidence>
<evidence type="ECO:0000313" key="16">
    <source>
        <dbReference type="Proteomes" id="UP000030101"/>
    </source>
</evidence>
<keyword evidence="6" id="KW-0238">DNA-binding</keyword>
<proteinExistence type="inferred from homology"/>
<dbReference type="InterPro" id="IPR000212">
    <property type="entry name" value="DNA_helicase_UvrD/REP"/>
</dbReference>
<comment type="catalytic activity">
    <reaction evidence="8">
        <text>Couples ATP hydrolysis with the unwinding of duplex DNA by translocating in the 3'-5' direction.</text>
        <dbReference type="EC" id="5.6.2.4"/>
    </reaction>
</comment>
<keyword evidence="7" id="KW-0413">Isomerase</keyword>
<evidence type="ECO:0000259" key="13">
    <source>
        <dbReference type="PROSITE" id="PS51198"/>
    </source>
</evidence>
<feature type="domain" description="UvrD-like helicase ATP-binding" evidence="13">
    <location>
        <begin position="8"/>
        <end position="293"/>
    </location>
</feature>
<dbReference type="InterPro" id="IPR027417">
    <property type="entry name" value="P-loop_NTPase"/>
</dbReference>
<dbReference type="Pfam" id="PF13361">
    <property type="entry name" value="UvrD_C"/>
    <property type="match status" value="1"/>
</dbReference>
<keyword evidence="5 12" id="KW-0067">ATP-binding</keyword>
<keyword evidence="4 12" id="KW-0347">Helicase</keyword>
<evidence type="ECO:0000256" key="12">
    <source>
        <dbReference type="PROSITE-ProRule" id="PRU00560"/>
    </source>
</evidence>
<protein>
    <recommendedName>
        <fullName evidence="9">DNA 3'-5' helicase</fullName>
        <ecNumber evidence="9">5.6.2.4</ecNumber>
    </recommendedName>
    <alternativeName>
        <fullName evidence="10">DNA 3'-5' helicase II</fullName>
    </alternativeName>
</protein>
<keyword evidence="2 12" id="KW-0547">Nucleotide-binding</keyword>
<dbReference type="Gene3D" id="1.10.486.10">
    <property type="entry name" value="PCRA, domain 4"/>
    <property type="match status" value="1"/>
</dbReference>
<name>A0ABR4XJZ3_9PORP</name>
<dbReference type="PROSITE" id="PS51198">
    <property type="entry name" value="UVRD_HELICASE_ATP_BIND"/>
    <property type="match status" value="1"/>
</dbReference>
<keyword evidence="16" id="KW-1185">Reference proteome</keyword>
<comment type="caution">
    <text evidence="15">The sequence shown here is derived from an EMBL/GenBank/DDBJ whole genome shotgun (WGS) entry which is preliminary data.</text>
</comment>
<keyword evidence="3 12" id="KW-0378">Hydrolase</keyword>
<dbReference type="PANTHER" id="PTHR11070:SF2">
    <property type="entry name" value="ATP-DEPENDENT DNA HELICASE SRS2"/>
    <property type="match status" value="1"/>
</dbReference>
<evidence type="ECO:0000256" key="8">
    <source>
        <dbReference type="ARBA" id="ARBA00034617"/>
    </source>
</evidence>
<dbReference type="InterPro" id="IPR014016">
    <property type="entry name" value="UvrD-like_ATP-bd"/>
</dbReference>
<evidence type="ECO:0000256" key="3">
    <source>
        <dbReference type="ARBA" id="ARBA00022801"/>
    </source>
</evidence>
<comment type="catalytic activity">
    <reaction evidence="11">
        <text>ATP + H2O = ADP + phosphate + H(+)</text>
        <dbReference type="Rhea" id="RHEA:13065"/>
        <dbReference type="ChEBI" id="CHEBI:15377"/>
        <dbReference type="ChEBI" id="CHEBI:15378"/>
        <dbReference type="ChEBI" id="CHEBI:30616"/>
        <dbReference type="ChEBI" id="CHEBI:43474"/>
        <dbReference type="ChEBI" id="CHEBI:456216"/>
        <dbReference type="EC" id="5.6.2.4"/>
    </reaction>
</comment>
<dbReference type="Gene3D" id="1.10.10.160">
    <property type="match status" value="1"/>
</dbReference>
<dbReference type="Pfam" id="PF21196">
    <property type="entry name" value="PcrA_UvrD_tudor"/>
    <property type="match status" value="1"/>
</dbReference>
<evidence type="ECO:0000313" key="15">
    <source>
        <dbReference type="EMBL" id="KGN92004.1"/>
    </source>
</evidence>
<evidence type="ECO:0000256" key="9">
    <source>
        <dbReference type="ARBA" id="ARBA00034808"/>
    </source>
</evidence>
<dbReference type="SUPFAM" id="SSF52540">
    <property type="entry name" value="P-loop containing nucleoside triphosphate hydrolases"/>
    <property type="match status" value="1"/>
</dbReference>
<dbReference type="PANTHER" id="PTHR11070">
    <property type="entry name" value="UVRD / RECB / PCRA DNA HELICASE FAMILY MEMBER"/>
    <property type="match status" value="1"/>
</dbReference>
<accession>A0ABR4XJZ3</accession>
<dbReference type="Pfam" id="PF00580">
    <property type="entry name" value="UvrD-helicase"/>
    <property type="match status" value="1"/>
</dbReference>
<evidence type="ECO:0000256" key="11">
    <source>
        <dbReference type="ARBA" id="ARBA00048988"/>
    </source>
</evidence>
<reference evidence="15 16" key="1">
    <citation type="submission" date="2014-08" db="EMBL/GenBank/DDBJ databases">
        <title>Porphyromonas canoris strain:OH2762 Genome sequencing.</title>
        <authorList>
            <person name="Wallis C."/>
            <person name="Deusch O."/>
            <person name="O'Flynn C."/>
            <person name="Davis I."/>
            <person name="Jospin G."/>
            <person name="Darling A.E."/>
            <person name="Coil D.A."/>
            <person name="Alexiev A."/>
            <person name="Horsfall A."/>
            <person name="Kirkwood N."/>
            <person name="Harris S."/>
            <person name="Eisen J.A."/>
        </authorList>
    </citation>
    <scope>NUCLEOTIDE SEQUENCE [LARGE SCALE GENOMIC DNA]</scope>
    <source>
        <strain evidence="16">COT-108 OH2762</strain>
    </source>
</reference>
<evidence type="ECO:0000256" key="6">
    <source>
        <dbReference type="ARBA" id="ARBA00023125"/>
    </source>
</evidence>
<organism evidence="15 16">
    <name type="scientific">Porphyromonas canoris</name>
    <dbReference type="NCBI Taxonomy" id="36875"/>
    <lineage>
        <taxon>Bacteria</taxon>
        <taxon>Pseudomonadati</taxon>
        <taxon>Bacteroidota</taxon>
        <taxon>Bacteroidia</taxon>
        <taxon>Bacteroidales</taxon>
        <taxon>Porphyromonadaceae</taxon>
        <taxon>Porphyromonas</taxon>
    </lineage>
</organism>
<feature type="domain" description="UvrD-like helicase C-terminal" evidence="14">
    <location>
        <begin position="294"/>
        <end position="575"/>
    </location>
</feature>
<dbReference type="CDD" id="cd17932">
    <property type="entry name" value="DEXQc_UvrD"/>
    <property type="match status" value="1"/>
</dbReference>
<evidence type="ECO:0000256" key="5">
    <source>
        <dbReference type="ARBA" id="ARBA00022840"/>
    </source>
</evidence>
<dbReference type="InterPro" id="IPR013986">
    <property type="entry name" value="DExx_box_DNA_helicase_dom_sf"/>
</dbReference>
<dbReference type="EMBL" id="JQZV01000013">
    <property type="protein sequence ID" value="KGN92004.1"/>
    <property type="molecule type" value="Genomic_DNA"/>
</dbReference>
<dbReference type="Proteomes" id="UP000030101">
    <property type="component" value="Unassembled WGS sequence"/>
</dbReference>
<gene>
    <name evidence="15" type="ORF">HQ43_08135</name>
</gene>
<dbReference type="Gene3D" id="3.40.50.300">
    <property type="entry name" value="P-loop containing nucleotide triphosphate hydrolases"/>
    <property type="match status" value="2"/>
</dbReference>
<dbReference type="InterPro" id="IPR014017">
    <property type="entry name" value="DNA_helicase_UvrD-like_C"/>
</dbReference>
<dbReference type="RefSeq" id="WP_036791804.1">
    <property type="nucleotide sequence ID" value="NZ_JQZV01000013.1"/>
</dbReference>
<dbReference type="PROSITE" id="PS51217">
    <property type="entry name" value="UVRD_HELICASE_CTER"/>
    <property type="match status" value="1"/>
</dbReference>
<evidence type="ECO:0000259" key="14">
    <source>
        <dbReference type="PROSITE" id="PS51217"/>
    </source>
</evidence>